<name>A0A4R9LVI8_9LEPT</name>
<dbReference type="Pfam" id="PF07690">
    <property type="entry name" value="MFS_1"/>
    <property type="match status" value="2"/>
</dbReference>
<evidence type="ECO:0000256" key="3">
    <source>
        <dbReference type="ARBA" id="ARBA00007520"/>
    </source>
</evidence>
<dbReference type="Gene3D" id="1.20.1250.20">
    <property type="entry name" value="MFS general substrate transporter like domains"/>
    <property type="match status" value="1"/>
</dbReference>
<feature type="transmembrane region" description="Helical" evidence="8">
    <location>
        <begin position="142"/>
        <end position="164"/>
    </location>
</feature>
<dbReference type="InterPro" id="IPR011701">
    <property type="entry name" value="MFS"/>
</dbReference>
<reference evidence="10" key="1">
    <citation type="journal article" date="2019" name="PLoS Negl. Trop. Dis.">
        <title>Revisiting the worldwide diversity of Leptospira species in the environment.</title>
        <authorList>
            <person name="Vincent A.T."/>
            <person name="Schiettekatte O."/>
            <person name="Bourhy P."/>
            <person name="Veyrier F.J."/>
            <person name="Picardeau M."/>
        </authorList>
    </citation>
    <scope>NUCLEOTIDE SEQUENCE [LARGE SCALE GENOMIC DNA]</scope>
    <source>
        <strain evidence="10">201400974</strain>
    </source>
</reference>
<dbReference type="AlphaFoldDB" id="A0A4R9LVI8"/>
<dbReference type="SUPFAM" id="SSF103473">
    <property type="entry name" value="MFS general substrate transporter"/>
    <property type="match status" value="1"/>
</dbReference>
<dbReference type="PRINTS" id="PR01035">
    <property type="entry name" value="TCRTETA"/>
</dbReference>
<dbReference type="PROSITE" id="PS00216">
    <property type="entry name" value="SUGAR_TRANSPORT_1"/>
    <property type="match status" value="1"/>
</dbReference>
<dbReference type="InterPro" id="IPR001958">
    <property type="entry name" value="Tet-R_TetA/multi-R_MdtG-like"/>
</dbReference>
<evidence type="ECO:0000313" key="11">
    <source>
        <dbReference type="Proteomes" id="UP000298264"/>
    </source>
</evidence>
<dbReference type="EMBL" id="RQHV01000002">
    <property type="protein sequence ID" value="TGN14708.1"/>
    <property type="molecule type" value="Genomic_DNA"/>
</dbReference>
<feature type="domain" description="Major facilitator superfamily (MFS) profile" evidence="9">
    <location>
        <begin position="13"/>
        <end position="407"/>
    </location>
</feature>
<proteinExistence type="inferred from homology"/>
<dbReference type="RefSeq" id="WP_135762654.1">
    <property type="nucleotide sequence ID" value="NZ_RQHV01000002.1"/>
</dbReference>
<keyword evidence="6 8" id="KW-1133">Transmembrane helix</keyword>
<evidence type="ECO:0000256" key="5">
    <source>
        <dbReference type="ARBA" id="ARBA00022692"/>
    </source>
</evidence>
<comment type="caution">
    <text evidence="10">The sequence shown here is derived from an EMBL/GenBank/DDBJ whole genome shotgun (WGS) entry which is preliminary data.</text>
</comment>
<feature type="transmembrane region" description="Helical" evidence="8">
    <location>
        <begin position="170"/>
        <end position="190"/>
    </location>
</feature>
<keyword evidence="11" id="KW-1185">Reference proteome</keyword>
<sequence>MGILNSKNTRTAAIGFIFTTILIDSIGFGIVIPVLPRLIIELTGDSIGQASSHGGWLMFAYSIVQFLCAPFVGALSDRFGRRPVLLASLFGFTLDYILLTLAPTLVWLFVGRIIAGIMGASFTTANAYIADVTEPEKRAQSFGMIGVAFGVGFIIGPVIGGLLGHFGPRIPFLAAAILTFINFLFGYFILPESLSKENRRAFSWKNANPVGAILRLKRYPLLTGLIGVFFLMNLGSHSVQSNWAFYVIERFKWDEKLIGMSIGVVGVVIAFVQGGLVGQAMKRFGAKKTVYIGFVFFIIGYVLYASATQSWMMFAITVPYCLGGIAGPALQGILSAHIPANEQGELQGALTSLMSVTMILGPVMMAETFAYFTTKSTVYLPGAPMWLGAILTLIALLLAYRSLQHEEQLG</sequence>
<feature type="transmembrane region" description="Helical" evidence="8">
    <location>
        <begin position="378"/>
        <end position="400"/>
    </location>
</feature>
<keyword evidence="7 8" id="KW-0472">Membrane</keyword>
<feature type="transmembrane region" description="Helical" evidence="8">
    <location>
        <begin position="55"/>
        <end position="76"/>
    </location>
</feature>
<dbReference type="OrthoDB" id="9793283at2"/>
<accession>A0A4R9LVI8</accession>
<organism evidence="10 11">
    <name type="scientific">Leptospira ilyithenensis</name>
    <dbReference type="NCBI Taxonomy" id="2484901"/>
    <lineage>
        <taxon>Bacteria</taxon>
        <taxon>Pseudomonadati</taxon>
        <taxon>Spirochaetota</taxon>
        <taxon>Spirochaetia</taxon>
        <taxon>Leptospirales</taxon>
        <taxon>Leptospiraceae</taxon>
        <taxon>Leptospira</taxon>
    </lineage>
</organism>
<gene>
    <name evidence="10" type="ORF">EHS11_01600</name>
</gene>
<evidence type="ECO:0000256" key="6">
    <source>
        <dbReference type="ARBA" id="ARBA00022989"/>
    </source>
</evidence>
<evidence type="ECO:0000256" key="8">
    <source>
        <dbReference type="SAM" id="Phobius"/>
    </source>
</evidence>
<comment type="similarity">
    <text evidence="3">Belongs to the major facilitator superfamily. TCR/Tet family.</text>
</comment>
<feature type="transmembrane region" description="Helical" evidence="8">
    <location>
        <begin position="219"/>
        <end position="237"/>
    </location>
</feature>
<dbReference type="PROSITE" id="PS50850">
    <property type="entry name" value="MFS"/>
    <property type="match status" value="1"/>
</dbReference>
<dbReference type="InterPro" id="IPR020846">
    <property type="entry name" value="MFS_dom"/>
</dbReference>
<dbReference type="Proteomes" id="UP000298264">
    <property type="component" value="Unassembled WGS sequence"/>
</dbReference>
<dbReference type="GO" id="GO:0022857">
    <property type="term" value="F:transmembrane transporter activity"/>
    <property type="evidence" value="ECO:0007669"/>
    <property type="project" value="InterPro"/>
</dbReference>
<evidence type="ECO:0000256" key="2">
    <source>
        <dbReference type="ARBA" id="ARBA00004141"/>
    </source>
</evidence>
<evidence type="ECO:0000256" key="4">
    <source>
        <dbReference type="ARBA" id="ARBA00022448"/>
    </source>
</evidence>
<feature type="transmembrane region" description="Helical" evidence="8">
    <location>
        <begin position="348"/>
        <end position="372"/>
    </location>
</feature>
<dbReference type="InterPro" id="IPR036259">
    <property type="entry name" value="MFS_trans_sf"/>
</dbReference>
<protein>
    <submittedName>
        <fullName evidence="10">MFS transporter</fullName>
    </submittedName>
</protein>
<dbReference type="GO" id="GO:0016020">
    <property type="term" value="C:membrane"/>
    <property type="evidence" value="ECO:0007669"/>
    <property type="project" value="UniProtKB-SubCell"/>
</dbReference>
<dbReference type="InterPro" id="IPR005829">
    <property type="entry name" value="Sugar_transporter_CS"/>
</dbReference>
<evidence type="ECO:0000313" key="10">
    <source>
        <dbReference type="EMBL" id="TGN14708.1"/>
    </source>
</evidence>
<feature type="transmembrane region" description="Helical" evidence="8">
    <location>
        <begin position="12"/>
        <end position="35"/>
    </location>
</feature>
<dbReference type="CDD" id="cd17388">
    <property type="entry name" value="MFS_TetA"/>
    <property type="match status" value="1"/>
</dbReference>
<comment type="function">
    <text evidence="1">Resistance to tetracycline by an active tetracycline efflux. This is an energy-dependent process that decreases the accumulation of the antibiotic in whole cells. This protein functions as a metal-tetracycline/H(+) antiporter.</text>
</comment>
<evidence type="ECO:0000256" key="1">
    <source>
        <dbReference type="ARBA" id="ARBA00003279"/>
    </source>
</evidence>
<comment type="subcellular location">
    <subcellularLocation>
        <location evidence="2">Membrane</location>
        <topology evidence="2">Multi-pass membrane protein</topology>
    </subcellularLocation>
</comment>
<dbReference type="PANTHER" id="PTHR23504:SF15">
    <property type="entry name" value="MAJOR FACILITATOR SUPERFAMILY (MFS) PROFILE DOMAIN-CONTAINING PROTEIN"/>
    <property type="match status" value="1"/>
</dbReference>
<evidence type="ECO:0000256" key="7">
    <source>
        <dbReference type="ARBA" id="ARBA00023136"/>
    </source>
</evidence>
<keyword evidence="5 8" id="KW-0812">Transmembrane</keyword>
<feature type="transmembrane region" description="Helical" evidence="8">
    <location>
        <begin position="105"/>
        <end position="130"/>
    </location>
</feature>
<feature type="transmembrane region" description="Helical" evidence="8">
    <location>
        <begin position="83"/>
        <end position="99"/>
    </location>
</feature>
<evidence type="ECO:0000259" key="9">
    <source>
        <dbReference type="PROSITE" id="PS50850"/>
    </source>
</evidence>
<keyword evidence="4" id="KW-0813">Transport</keyword>
<feature type="transmembrane region" description="Helical" evidence="8">
    <location>
        <begin position="289"/>
        <end position="307"/>
    </location>
</feature>
<dbReference type="PANTHER" id="PTHR23504">
    <property type="entry name" value="MAJOR FACILITATOR SUPERFAMILY DOMAIN-CONTAINING PROTEIN 10"/>
    <property type="match status" value="1"/>
</dbReference>
<feature type="transmembrane region" description="Helical" evidence="8">
    <location>
        <begin position="313"/>
        <end position="336"/>
    </location>
</feature>
<feature type="transmembrane region" description="Helical" evidence="8">
    <location>
        <begin position="257"/>
        <end position="277"/>
    </location>
</feature>